<sequence>MKKHLRLTPILLLAAFVAGCQGPCDSIDSITGPQLTSGTADFTTYVAAGTSISAGYQSGGIVDRHQTNAFPAIFARQIGKTVLQNGQGDFTFPSMGHDGFPQLLAIKSFSPLIINNTGRTLGYPAANYNQATSYQNLGVPGAIAFDFADTTRYHATADPNMFSVVARYRGTIAQQMLGQAPTFVTYEYGANEVLGSATSGGAIAVFPASSYAALLTGHMNAIHATLPNTKVAIFTVPDVASIPFCTTFKPYTVMIATGAVVELKGPNGDLSPNDLVLLTAKDSLAAGTGFPVGAYNYLNPAAPGNGRPLTNTQVLNVAEQTAIRTAAGLMNTAVDSVATRPFVVKVDMAALLSSMAADGYTVGATHYTTSFVTGGLFSLDGVHPTDLGHAILANALVDAVNAKFGAGVPRANVNDYMSATASASRPAMPENVLPGMRVDGLDTGLRALFGNRW</sequence>
<dbReference type="SUPFAM" id="SSF52266">
    <property type="entry name" value="SGNH hydrolase"/>
    <property type="match status" value="1"/>
</dbReference>
<reference evidence="2" key="1">
    <citation type="submission" date="2020-07" db="EMBL/GenBank/DDBJ databases">
        <title>Huge and variable diversity of episymbiotic CPR bacteria and DPANN archaea in groundwater ecosystems.</title>
        <authorList>
            <person name="He C.Y."/>
            <person name="Keren R."/>
            <person name="Whittaker M."/>
            <person name="Farag I.F."/>
            <person name="Doudna J."/>
            <person name="Cate J.H.D."/>
            <person name="Banfield J.F."/>
        </authorList>
    </citation>
    <scope>NUCLEOTIDE SEQUENCE</scope>
    <source>
        <strain evidence="2">NC_groundwater_1813_Pr3_B-0.1um_71_17</strain>
    </source>
</reference>
<organism evidence="2 3">
    <name type="scientific">Eiseniibacteriota bacterium</name>
    <dbReference type="NCBI Taxonomy" id="2212470"/>
    <lineage>
        <taxon>Bacteria</taxon>
        <taxon>Candidatus Eiseniibacteriota</taxon>
    </lineage>
</organism>
<comment type="caution">
    <text evidence="2">The sequence shown here is derived from an EMBL/GenBank/DDBJ whole genome shotgun (WGS) entry which is preliminary data.</text>
</comment>
<dbReference type="InterPro" id="IPR001087">
    <property type="entry name" value="GDSL"/>
</dbReference>
<dbReference type="Gene3D" id="3.40.50.1110">
    <property type="entry name" value="SGNH hydrolase"/>
    <property type="match status" value="1"/>
</dbReference>
<dbReference type="GO" id="GO:0016788">
    <property type="term" value="F:hydrolase activity, acting on ester bonds"/>
    <property type="evidence" value="ECO:0007669"/>
    <property type="project" value="InterPro"/>
</dbReference>
<dbReference type="Proteomes" id="UP000696931">
    <property type="component" value="Unassembled WGS sequence"/>
</dbReference>
<dbReference type="InterPro" id="IPR036514">
    <property type="entry name" value="SGNH_hydro_sf"/>
</dbReference>
<name>A0A933SAS4_UNCEI</name>
<evidence type="ECO:0000313" key="2">
    <source>
        <dbReference type="EMBL" id="MBI5168255.1"/>
    </source>
</evidence>
<accession>A0A933SAS4</accession>
<keyword evidence="1" id="KW-0732">Signal</keyword>
<feature type="chain" id="PRO_5036959641" description="SGNH/GDSL hydrolase family protein" evidence="1">
    <location>
        <begin position="21"/>
        <end position="453"/>
    </location>
</feature>
<dbReference type="PROSITE" id="PS51257">
    <property type="entry name" value="PROKAR_LIPOPROTEIN"/>
    <property type="match status" value="1"/>
</dbReference>
<feature type="signal peptide" evidence="1">
    <location>
        <begin position="1"/>
        <end position="20"/>
    </location>
</feature>
<dbReference type="Pfam" id="PF00657">
    <property type="entry name" value="Lipase_GDSL"/>
    <property type="match status" value="1"/>
</dbReference>
<evidence type="ECO:0000313" key="3">
    <source>
        <dbReference type="Proteomes" id="UP000696931"/>
    </source>
</evidence>
<protein>
    <recommendedName>
        <fullName evidence="4">SGNH/GDSL hydrolase family protein</fullName>
    </recommendedName>
</protein>
<dbReference type="EMBL" id="JACRIW010000018">
    <property type="protein sequence ID" value="MBI5168255.1"/>
    <property type="molecule type" value="Genomic_DNA"/>
</dbReference>
<evidence type="ECO:0008006" key="4">
    <source>
        <dbReference type="Google" id="ProtNLM"/>
    </source>
</evidence>
<dbReference type="AlphaFoldDB" id="A0A933SAS4"/>
<proteinExistence type="predicted"/>
<evidence type="ECO:0000256" key="1">
    <source>
        <dbReference type="SAM" id="SignalP"/>
    </source>
</evidence>
<gene>
    <name evidence="2" type="ORF">HZA61_02080</name>
</gene>